<evidence type="ECO:0000256" key="2">
    <source>
        <dbReference type="ARBA" id="ARBA00022692"/>
    </source>
</evidence>
<feature type="transmembrane region" description="Helical" evidence="5">
    <location>
        <begin position="202"/>
        <end position="220"/>
    </location>
</feature>
<feature type="transmembrane region" description="Helical" evidence="5">
    <location>
        <begin position="138"/>
        <end position="156"/>
    </location>
</feature>
<keyword evidence="8" id="KW-1185">Reference proteome</keyword>
<dbReference type="Proteomes" id="UP000001369">
    <property type="component" value="Chromosome"/>
</dbReference>
<name>C1DVB9_SULAA</name>
<dbReference type="GO" id="GO:0016020">
    <property type="term" value="C:membrane"/>
    <property type="evidence" value="ECO:0007669"/>
    <property type="project" value="UniProtKB-SubCell"/>
</dbReference>
<evidence type="ECO:0000256" key="4">
    <source>
        <dbReference type="ARBA" id="ARBA00023136"/>
    </source>
</evidence>
<feature type="transmembrane region" description="Helical" evidence="5">
    <location>
        <begin position="298"/>
        <end position="317"/>
    </location>
</feature>
<feature type="transmembrane region" description="Helical" evidence="5">
    <location>
        <begin position="12"/>
        <end position="31"/>
    </location>
</feature>
<proteinExistence type="predicted"/>
<keyword evidence="3 5" id="KW-1133">Transmembrane helix</keyword>
<evidence type="ECO:0000256" key="1">
    <source>
        <dbReference type="ARBA" id="ARBA00004141"/>
    </source>
</evidence>
<evidence type="ECO:0000256" key="3">
    <source>
        <dbReference type="ARBA" id="ARBA00022989"/>
    </source>
</evidence>
<evidence type="ECO:0000256" key="5">
    <source>
        <dbReference type="SAM" id="Phobius"/>
    </source>
</evidence>
<dbReference type="InterPro" id="IPR007016">
    <property type="entry name" value="O-antigen_ligase-rel_domated"/>
</dbReference>
<feature type="transmembrane region" description="Helical" evidence="5">
    <location>
        <begin position="93"/>
        <end position="117"/>
    </location>
</feature>
<dbReference type="PANTHER" id="PTHR37422:SF13">
    <property type="entry name" value="LIPOPOLYSACCHARIDE BIOSYNTHESIS PROTEIN PA4999-RELATED"/>
    <property type="match status" value="1"/>
</dbReference>
<organism evidence="7 8">
    <name type="scientific">Sulfurihydrogenibium azorense (strain DSM 15241 / OCM 825 / Az-Fu1)</name>
    <dbReference type="NCBI Taxonomy" id="204536"/>
    <lineage>
        <taxon>Bacteria</taxon>
        <taxon>Pseudomonadati</taxon>
        <taxon>Aquificota</taxon>
        <taxon>Aquificia</taxon>
        <taxon>Aquificales</taxon>
        <taxon>Hydrogenothermaceae</taxon>
        <taxon>Sulfurihydrogenibium</taxon>
    </lineage>
</organism>
<keyword evidence="4 5" id="KW-0472">Membrane</keyword>
<dbReference type="EMBL" id="CP001229">
    <property type="protein sequence ID" value="ACN99154.1"/>
    <property type="molecule type" value="Genomic_DNA"/>
</dbReference>
<dbReference type="eggNOG" id="COG3307">
    <property type="taxonomic scope" value="Bacteria"/>
</dbReference>
<evidence type="ECO:0000259" key="6">
    <source>
        <dbReference type="Pfam" id="PF04932"/>
    </source>
</evidence>
<dbReference type="AlphaFoldDB" id="C1DVB9"/>
<comment type="subcellular location">
    <subcellularLocation>
        <location evidence="1">Membrane</location>
        <topology evidence="1">Multi-pass membrane protein</topology>
    </subcellularLocation>
</comment>
<keyword evidence="2 5" id="KW-0812">Transmembrane</keyword>
<dbReference type="InterPro" id="IPR051533">
    <property type="entry name" value="WaaL-like"/>
</dbReference>
<dbReference type="KEGG" id="saf:SULAZ_1083"/>
<protein>
    <submittedName>
        <fullName evidence="7">O-Antigen Polymerase family protein</fullName>
    </submittedName>
</protein>
<feature type="transmembrane region" description="Helical" evidence="5">
    <location>
        <begin position="43"/>
        <end position="66"/>
    </location>
</feature>
<reference evidence="7 8" key="1">
    <citation type="journal article" date="2009" name="J. Bacteriol.">
        <title>Complete and draft genome sequences of six members of the Aquificales.</title>
        <authorList>
            <person name="Reysenbach A.L."/>
            <person name="Hamamura N."/>
            <person name="Podar M."/>
            <person name="Griffiths E."/>
            <person name="Ferreira S."/>
            <person name="Hochstein R."/>
            <person name="Heidelberg J."/>
            <person name="Johnson J."/>
            <person name="Mead D."/>
            <person name="Pohorille A."/>
            <person name="Sarmiento M."/>
            <person name="Schweighofer K."/>
            <person name="Seshadri R."/>
            <person name="Voytek M.A."/>
        </authorList>
    </citation>
    <scope>NUCLEOTIDE SEQUENCE [LARGE SCALE GENOMIC DNA]</scope>
    <source>
        <strain evidence="8">Az-Fu1 / DSM 15241 / OCM 825</strain>
    </source>
</reference>
<gene>
    <name evidence="7" type="ordered locus">SULAZ_1083</name>
</gene>
<evidence type="ECO:0000313" key="7">
    <source>
        <dbReference type="EMBL" id="ACN99154.1"/>
    </source>
</evidence>
<dbReference type="HOGENOM" id="CLU_717510_0_0_0"/>
<feature type="transmembrane region" description="Helical" evidence="5">
    <location>
        <begin position="354"/>
        <end position="374"/>
    </location>
</feature>
<feature type="transmembrane region" description="Helical" evidence="5">
    <location>
        <begin position="176"/>
        <end position="195"/>
    </location>
</feature>
<dbReference type="PANTHER" id="PTHR37422">
    <property type="entry name" value="TEICHURONIC ACID BIOSYNTHESIS PROTEIN TUAE"/>
    <property type="match status" value="1"/>
</dbReference>
<dbReference type="Pfam" id="PF04932">
    <property type="entry name" value="Wzy_C"/>
    <property type="match status" value="1"/>
</dbReference>
<feature type="domain" description="O-antigen ligase-related" evidence="6">
    <location>
        <begin position="165"/>
        <end position="306"/>
    </location>
</feature>
<dbReference type="STRING" id="204536.SULAZ_1083"/>
<sequence>MLFGLSWSITDSAVLIVYILLLIFLSVKIGLKNFRNKDSINLFILLLALWRVITCWIKGVVSINILSKNVKFLFDVSPIFVFRYAKVEHQFGYLFYSFILSLSLITALSILEFLGVVDLGFFQGGYLQAFHRNHIKSGFIWSLASLLSLVFTIKMNKKFIIFVPLLVTGLLFTQSRSYYLGFLGTAFIILILVGFKRSFKYSMFAISSIIFTFGLIYLIPEVRSRFLSIFTNIQAEWSIKCRLIFLEEGLKIVEKHPVFGIGFGQWPSYFSQINQIYKYPCPNYHVHNIFIHELVETGLIGLILLILILVIIVYKLLNAYFQLDIKNKFGEALILSGIAAIFNLIIGGLFEPDLVKSVVLIPTFTVLGFALAEADKLTRVATYRS</sequence>
<accession>C1DVB9</accession>
<feature type="transmembrane region" description="Helical" evidence="5">
    <location>
        <begin position="329"/>
        <end position="348"/>
    </location>
</feature>
<evidence type="ECO:0000313" key="8">
    <source>
        <dbReference type="Proteomes" id="UP000001369"/>
    </source>
</evidence>